<feature type="region of interest" description="Disordered" evidence="1">
    <location>
        <begin position="99"/>
        <end position="154"/>
    </location>
</feature>
<dbReference type="GeneID" id="37229277"/>
<evidence type="ECO:0000313" key="2">
    <source>
        <dbReference type="EMBL" id="RAK98309.1"/>
    </source>
</evidence>
<feature type="compositionally biased region" description="Basic and acidic residues" evidence="1">
    <location>
        <begin position="131"/>
        <end position="140"/>
    </location>
</feature>
<dbReference type="VEuPathDB" id="FungiDB:BO80DRAFT_504223"/>
<accession>A0A395GSA9</accession>
<feature type="compositionally biased region" description="Basic residues" evidence="1">
    <location>
        <begin position="145"/>
        <end position="154"/>
    </location>
</feature>
<keyword evidence="3" id="KW-1185">Reference proteome</keyword>
<gene>
    <name evidence="2" type="ORF">BO80DRAFT_504223</name>
</gene>
<protein>
    <submittedName>
        <fullName evidence="2">Uncharacterized protein</fullName>
    </submittedName>
</protein>
<sequence length="154" mass="17279">MTQSTHEIQTTLTTLTLILHRHTTPDGTAHRPYGTDWIVFVRAMHRLLVLQGLISPTDRLPMDPWEMFLDEYAPRRPGGAVREGAAFYPTGILVVNGQGRRGGGNGLRVRFEGVDEDEDEDEDEEEDGEDGERGRERVRGEVGSGRRRIPRGVS</sequence>
<organism evidence="2 3">
    <name type="scientific">Aspergillus ibericus CBS 121593</name>
    <dbReference type="NCBI Taxonomy" id="1448316"/>
    <lineage>
        <taxon>Eukaryota</taxon>
        <taxon>Fungi</taxon>
        <taxon>Dikarya</taxon>
        <taxon>Ascomycota</taxon>
        <taxon>Pezizomycotina</taxon>
        <taxon>Eurotiomycetes</taxon>
        <taxon>Eurotiomycetidae</taxon>
        <taxon>Eurotiales</taxon>
        <taxon>Aspergillaceae</taxon>
        <taxon>Aspergillus</taxon>
        <taxon>Aspergillus subgen. Circumdati</taxon>
    </lineage>
</organism>
<evidence type="ECO:0000313" key="3">
    <source>
        <dbReference type="Proteomes" id="UP000249402"/>
    </source>
</evidence>
<evidence type="ECO:0000256" key="1">
    <source>
        <dbReference type="SAM" id="MobiDB-lite"/>
    </source>
</evidence>
<reference evidence="2 3" key="1">
    <citation type="submission" date="2018-02" db="EMBL/GenBank/DDBJ databases">
        <title>The genomes of Aspergillus section Nigri reveals drivers in fungal speciation.</title>
        <authorList>
            <consortium name="DOE Joint Genome Institute"/>
            <person name="Vesth T.C."/>
            <person name="Nybo J."/>
            <person name="Theobald S."/>
            <person name="Brandl J."/>
            <person name="Frisvad J.C."/>
            <person name="Nielsen K.F."/>
            <person name="Lyhne E.K."/>
            <person name="Kogle M.E."/>
            <person name="Kuo A."/>
            <person name="Riley R."/>
            <person name="Clum A."/>
            <person name="Nolan M."/>
            <person name="Lipzen A."/>
            <person name="Salamov A."/>
            <person name="Henrissat B."/>
            <person name="Wiebenga A."/>
            <person name="De vries R.P."/>
            <person name="Grigoriev I.V."/>
            <person name="Mortensen U.H."/>
            <person name="Andersen M.R."/>
            <person name="Baker S.E."/>
        </authorList>
    </citation>
    <scope>NUCLEOTIDE SEQUENCE [LARGE SCALE GENOMIC DNA]</scope>
    <source>
        <strain evidence="2 3">CBS 121593</strain>
    </source>
</reference>
<proteinExistence type="predicted"/>
<dbReference type="RefSeq" id="XP_025572637.1">
    <property type="nucleotide sequence ID" value="XM_025724412.1"/>
</dbReference>
<dbReference type="Proteomes" id="UP000249402">
    <property type="component" value="Unassembled WGS sequence"/>
</dbReference>
<dbReference type="OrthoDB" id="4508365at2759"/>
<dbReference type="EMBL" id="KZ824455">
    <property type="protein sequence ID" value="RAK98309.1"/>
    <property type="molecule type" value="Genomic_DNA"/>
</dbReference>
<dbReference type="AlphaFoldDB" id="A0A395GSA9"/>
<feature type="compositionally biased region" description="Acidic residues" evidence="1">
    <location>
        <begin position="114"/>
        <end position="130"/>
    </location>
</feature>
<name>A0A395GSA9_9EURO</name>